<evidence type="ECO:0000256" key="7">
    <source>
        <dbReference type="ARBA" id="ARBA00022741"/>
    </source>
</evidence>
<dbReference type="Pfam" id="PF01467">
    <property type="entry name" value="CTP_transf_like"/>
    <property type="match status" value="1"/>
</dbReference>
<dbReference type="CDD" id="cd02165">
    <property type="entry name" value="NMNAT"/>
    <property type="match status" value="1"/>
</dbReference>
<dbReference type="InterPro" id="IPR014729">
    <property type="entry name" value="Rossmann-like_a/b/a_fold"/>
</dbReference>
<comment type="pathway">
    <text evidence="2 11">Cofactor biosynthesis; NAD(+) biosynthesis; deamido-NAD(+) from nicotinate D-ribonucleotide: step 1/1.</text>
</comment>
<dbReference type="PANTHER" id="PTHR39321">
    <property type="entry name" value="NICOTINATE-NUCLEOTIDE ADENYLYLTRANSFERASE-RELATED"/>
    <property type="match status" value="1"/>
</dbReference>
<evidence type="ECO:0000256" key="6">
    <source>
        <dbReference type="ARBA" id="ARBA00022695"/>
    </source>
</evidence>
<organism evidence="13 14">
    <name type="scientific">Cycloclasticus pugetii</name>
    <dbReference type="NCBI Taxonomy" id="34068"/>
    <lineage>
        <taxon>Bacteria</taxon>
        <taxon>Pseudomonadati</taxon>
        <taxon>Pseudomonadota</taxon>
        <taxon>Gammaproteobacteria</taxon>
        <taxon>Thiotrichales</taxon>
        <taxon>Piscirickettsiaceae</taxon>
        <taxon>Cycloclasticus</taxon>
    </lineage>
</organism>
<feature type="domain" description="Cytidyltransferase-like" evidence="12">
    <location>
        <begin position="7"/>
        <end position="185"/>
    </location>
</feature>
<dbReference type="HAMAP" id="MF_00244">
    <property type="entry name" value="NaMN_adenylyltr"/>
    <property type="match status" value="1"/>
</dbReference>
<dbReference type="Gene3D" id="3.40.50.620">
    <property type="entry name" value="HUPs"/>
    <property type="match status" value="1"/>
</dbReference>
<dbReference type="NCBIfam" id="NF000840">
    <property type="entry name" value="PRK00071.1-3"/>
    <property type="match status" value="1"/>
</dbReference>
<keyword evidence="7 11" id="KW-0547">Nucleotide-binding</keyword>
<keyword evidence="8 11" id="KW-0067">ATP-binding</keyword>
<evidence type="ECO:0000256" key="1">
    <source>
        <dbReference type="ARBA" id="ARBA00002324"/>
    </source>
</evidence>
<evidence type="ECO:0000256" key="4">
    <source>
        <dbReference type="ARBA" id="ARBA00022642"/>
    </source>
</evidence>
<dbReference type="InterPro" id="IPR004821">
    <property type="entry name" value="Cyt_trans-like"/>
</dbReference>
<evidence type="ECO:0000259" key="12">
    <source>
        <dbReference type="Pfam" id="PF01467"/>
    </source>
</evidence>
<keyword evidence="4 11" id="KW-0662">Pyridine nucleotide biosynthesis</keyword>
<proteinExistence type="inferred from homology"/>
<dbReference type="AlphaFoldDB" id="A0AB33Z3K8"/>
<evidence type="ECO:0000313" key="13">
    <source>
        <dbReference type="EMBL" id="EPD13507.1"/>
    </source>
</evidence>
<reference evidence="13 14" key="1">
    <citation type="journal article" date="2013" name="Genome Announc.">
        <title>Genome Sequence of the Pyrene- and Fluoranthene-Degrading Bacterium Cycloclasticus sp. Strain PY97M.</title>
        <authorList>
            <person name="Cui Z."/>
            <person name="Xu G."/>
            <person name="Li Q."/>
            <person name="Gao W."/>
            <person name="Zheng L."/>
        </authorList>
    </citation>
    <scope>NUCLEOTIDE SEQUENCE [LARGE SCALE GENOMIC DNA]</scope>
    <source>
        <strain evidence="13 14">PY97M</strain>
    </source>
</reference>
<keyword evidence="14" id="KW-1185">Reference proteome</keyword>
<keyword evidence="9 11" id="KW-0520">NAD</keyword>
<evidence type="ECO:0000256" key="11">
    <source>
        <dbReference type="HAMAP-Rule" id="MF_00244"/>
    </source>
</evidence>
<dbReference type="EC" id="2.7.7.18" evidence="11"/>
<protein>
    <recommendedName>
        <fullName evidence="11">Probable nicotinate-nucleotide adenylyltransferase</fullName>
        <ecNumber evidence="11">2.7.7.18</ecNumber>
    </recommendedName>
    <alternativeName>
        <fullName evidence="11">Deamido-NAD(+) diphosphorylase</fullName>
    </alternativeName>
    <alternativeName>
        <fullName evidence="11">Deamido-NAD(+) pyrophosphorylase</fullName>
    </alternativeName>
    <alternativeName>
        <fullName evidence="11">Nicotinate mononucleotide adenylyltransferase</fullName>
        <shortName evidence="11">NaMN adenylyltransferase</shortName>
    </alternativeName>
</protein>
<comment type="function">
    <text evidence="1 11">Catalyzes the reversible adenylation of nicotinate mononucleotide (NaMN) to nicotinic acid adenine dinucleotide (NaAD).</text>
</comment>
<keyword evidence="5 11" id="KW-0808">Transferase</keyword>
<accession>A0AB33Z3K8</accession>
<comment type="catalytic activity">
    <reaction evidence="10 11">
        <text>nicotinate beta-D-ribonucleotide + ATP + H(+) = deamido-NAD(+) + diphosphate</text>
        <dbReference type="Rhea" id="RHEA:22860"/>
        <dbReference type="ChEBI" id="CHEBI:15378"/>
        <dbReference type="ChEBI" id="CHEBI:30616"/>
        <dbReference type="ChEBI" id="CHEBI:33019"/>
        <dbReference type="ChEBI" id="CHEBI:57502"/>
        <dbReference type="ChEBI" id="CHEBI:58437"/>
        <dbReference type="EC" id="2.7.7.18"/>
    </reaction>
</comment>
<dbReference type="NCBIfam" id="NF000839">
    <property type="entry name" value="PRK00071.1-1"/>
    <property type="match status" value="1"/>
</dbReference>
<sequence>MAKFIGIYGGTFDPIHLGHLTAASAVQKEIGLDEVRMVLSANPPHRIAPVLSAEQRFSLLKLAVSEYPSLVADSCEMERSGPSYMVDTLSDFRRKYPNDSLVLVLGMEAFNGLMSWHRWEELIKLTHIVVTDRAGFDNQFEAAVKSYITPFLTKDKSQLKQQTHGKIYCQSVKPLDISATQIRQRIKDKKTVKEMLTSQCLDVINKNSFYR</sequence>
<evidence type="ECO:0000256" key="9">
    <source>
        <dbReference type="ARBA" id="ARBA00023027"/>
    </source>
</evidence>
<keyword evidence="6 11" id="KW-0548">Nucleotidyltransferase</keyword>
<evidence type="ECO:0000256" key="2">
    <source>
        <dbReference type="ARBA" id="ARBA00005019"/>
    </source>
</evidence>
<dbReference type="RefSeq" id="WP_016389944.1">
    <property type="nucleotide sequence ID" value="NZ_JBLHXE010000014.1"/>
</dbReference>
<evidence type="ECO:0000256" key="5">
    <source>
        <dbReference type="ARBA" id="ARBA00022679"/>
    </source>
</evidence>
<dbReference type="GO" id="GO:0009435">
    <property type="term" value="P:NAD+ biosynthetic process"/>
    <property type="evidence" value="ECO:0007669"/>
    <property type="project" value="UniProtKB-UniRule"/>
</dbReference>
<dbReference type="InterPro" id="IPR005248">
    <property type="entry name" value="NadD/NMNAT"/>
</dbReference>
<name>A0AB33Z3K8_9GAMM</name>
<evidence type="ECO:0000313" key="14">
    <source>
        <dbReference type="Proteomes" id="UP000015462"/>
    </source>
</evidence>
<dbReference type="GO" id="GO:0004515">
    <property type="term" value="F:nicotinate-nucleotide adenylyltransferase activity"/>
    <property type="evidence" value="ECO:0007669"/>
    <property type="project" value="UniProtKB-UniRule"/>
</dbReference>
<comment type="similarity">
    <text evidence="3 11">Belongs to the NadD family.</text>
</comment>
<evidence type="ECO:0000256" key="3">
    <source>
        <dbReference type="ARBA" id="ARBA00009014"/>
    </source>
</evidence>
<dbReference type="Proteomes" id="UP000015462">
    <property type="component" value="Unassembled WGS sequence"/>
</dbReference>
<dbReference type="EMBL" id="ASHL01000002">
    <property type="protein sequence ID" value="EPD13507.1"/>
    <property type="molecule type" value="Genomic_DNA"/>
</dbReference>
<dbReference type="SUPFAM" id="SSF52374">
    <property type="entry name" value="Nucleotidylyl transferase"/>
    <property type="match status" value="1"/>
</dbReference>
<gene>
    <name evidence="11 13" type="primary">nadD</name>
    <name evidence="13" type="ORF">L196_03201</name>
</gene>
<dbReference type="PANTHER" id="PTHR39321:SF3">
    <property type="entry name" value="PHOSPHOPANTETHEINE ADENYLYLTRANSFERASE"/>
    <property type="match status" value="1"/>
</dbReference>
<comment type="caution">
    <text evidence="13">The sequence shown here is derived from an EMBL/GenBank/DDBJ whole genome shotgun (WGS) entry which is preliminary data.</text>
</comment>
<evidence type="ECO:0000256" key="10">
    <source>
        <dbReference type="ARBA" id="ARBA00048721"/>
    </source>
</evidence>
<dbReference type="GO" id="GO:0005524">
    <property type="term" value="F:ATP binding"/>
    <property type="evidence" value="ECO:0007669"/>
    <property type="project" value="UniProtKB-KW"/>
</dbReference>
<dbReference type="NCBIfam" id="TIGR00482">
    <property type="entry name" value="nicotinate (nicotinamide) nucleotide adenylyltransferase"/>
    <property type="match status" value="1"/>
</dbReference>
<evidence type="ECO:0000256" key="8">
    <source>
        <dbReference type="ARBA" id="ARBA00022840"/>
    </source>
</evidence>
<dbReference type="NCBIfam" id="TIGR00125">
    <property type="entry name" value="cyt_tran_rel"/>
    <property type="match status" value="1"/>
</dbReference>